<dbReference type="PANTHER" id="PTHR43133">
    <property type="entry name" value="RNA POLYMERASE ECF-TYPE SIGMA FACTO"/>
    <property type="match status" value="1"/>
</dbReference>
<evidence type="ECO:0000259" key="7">
    <source>
        <dbReference type="Pfam" id="PF04542"/>
    </source>
</evidence>
<evidence type="ECO:0000259" key="8">
    <source>
        <dbReference type="Pfam" id="PF08281"/>
    </source>
</evidence>
<dbReference type="PANTHER" id="PTHR43133:SF51">
    <property type="entry name" value="RNA POLYMERASE SIGMA FACTOR"/>
    <property type="match status" value="1"/>
</dbReference>
<name>A0ABT2EJT0_9BACT</name>
<dbReference type="SUPFAM" id="SSF88946">
    <property type="entry name" value="Sigma2 domain of RNA polymerase sigma factors"/>
    <property type="match status" value="1"/>
</dbReference>
<dbReference type="RefSeq" id="WP_259093791.1">
    <property type="nucleotide sequence ID" value="NZ_CP130454.1"/>
</dbReference>
<dbReference type="InterPro" id="IPR039425">
    <property type="entry name" value="RNA_pol_sigma-70-like"/>
</dbReference>
<dbReference type="InterPro" id="IPR000838">
    <property type="entry name" value="RNA_pol_sigma70_ECF_CS"/>
</dbReference>
<evidence type="ECO:0000256" key="2">
    <source>
        <dbReference type="ARBA" id="ARBA00023015"/>
    </source>
</evidence>
<dbReference type="InterPro" id="IPR036388">
    <property type="entry name" value="WH-like_DNA-bd_sf"/>
</dbReference>
<dbReference type="InterPro" id="IPR007627">
    <property type="entry name" value="RNA_pol_sigma70_r2"/>
</dbReference>
<dbReference type="Gene3D" id="1.10.1740.10">
    <property type="match status" value="1"/>
</dbReference>
<comment type="similarity">
    <text evidence="1 6">Belongs to the sigma-70 factor family. ECF subfamily.</text>
</comment>
<keyword evidence="5 6" id="KW-0804">Transcription</keyword>
<keyword evidence="3 6" id="KW-0731">Sigma factor</keyword>
<sequence>MRAEVIAVSSTAILLREASESELLARCRTGDFEAFAQLVQRYRDRIFNLAWQLLGNRDDAEDVAQETFLQAFEHLSEFRGDAQLLTWLYRIAINACKMKVRQRKFVEPLPEDFEPAEEIDWNAVEERWLLKRKIDAVLAKLSEPLRLVLVLREMHELSYDEIASVLGIPVGTVRSRLFEARRKFAQIWREMFGDEIR</sequence>
<dbReference type="Proteomes" id="UP001204798">
    <property type="component" value="Unassembled WGS sequence"/>
</dbReference>
<dbReference type="InterPro" id="IPR013249">
    <property type="entry name" value="RNA_pol_sigma70_r4_t2"/>
</dbReference>
<feature type="domain" description="RNA polymerase sigma-70 region 2" evidence="7">
    <location>
        <begin position="38"/>
        <end position="104"/>
    </location>
</feature>
<dbReference type="Gene3D" id="1.10.10.10">
    <property type="entry name" value="Winged helix-like DNA-binding domain superfamily/Winged helix DNA-binding domain"/>
    <property type="match status" value="1"/>
</dbReference>
<dbReference type="EMBL" id="JANUCP010000001">
    <property type="protein sequence ID" value="MCS3918217.1"/>
    <property type="molecule type" value="Genomic_DNA"/>
</dbReference>
<evidence type="ECO:0000313" key="10">
    <source>
        <dbReference type="Proteomes" id="UP001204798"/>
    </source>
</evidence>
<keyword evidence="4 6" id="KW-0238">DNA-binding</keyword>
<dbReference type="InterPro" id="IPR013325">
    <property type="entry name" value="RNA_pol_sigma_r2"/>
</dbReference>
<accession>A0ABT2EJT0</accession>
<dbReference type="PROSITE" id="PS01063">
    <property type="entry name" value="SIGMA70_ECF"/>
    <property type="match status" value="1"/>
</dbReference>
<evidence type="ECO:0000256" key="1">
    <source>
        <dbReference type="ARBA" id="ARBA00010641"/>
    </source>
</evidence>
<organism evidence="9 10">
    <name type="scientific">Candidatus Fervidibacter sacchari</name>
    <dbReference type="NCBI Taxonomy" id="1448929"/>
    <lineage>
        <taxon>Bacteria</taxon>
        <taxon>Candidatus Fervidibacterota</taxon>
        <taxon>Candidatus Fervidibacter</taxon>
    </lineage>
</organism>
<dbReference type="Pfam" id="PF08281">
    <property type="entry name" value="Sigma70_r4_2"/>
    <property type="match status" value="1"/>
</dbReference>
<feature type="domain" description="RNA polymerase sigma factor 70 region 4 type 2" evidence="8">
    <location>
        <begin position="132"/>
        <end position="183"/>
    </location>
</feature>
<gene>
    <name evidence="9" type="ORF">M2350_000614</name>
</gene>
<comment type="caution">
    <text evidence="9">The sequence shown here is derived from an EMBL/GenBank/DDBJ whole genome shotgun (WGS) entry which is preliminary data.</text>
</comment>
<reference evidence="9 10" key="1">
    <citation type="submission" date="2022-08" db="EMBL/GenBank/DDBJ databases">
        <title>Bacterial and archaeal communities from various locations to study Microbial Dark Matter (Phase II).</title>
        <authorList>
            <person name="Stepanauskas R."/>
        </authorList>
    </citation>
    <scope>NUCLEOTIDE SEQUENCE [LARGE SCALE GENOMIC DNA]</scope>
    <source>
        <strain evidence="9 10">PD1</strain>
    </source>
</reference>
<keyword evidence="10" id="KW-1185">Reference proteome</keyword>
<evidence type="ECO:0000256" key="3">
    <source>
        <dbReference type="ARBA" id="ARBA00023082"/>
    </source>
</evidence>
<evidence type="ECO:0000313" key="9">
    <source>
        <dbReference type="EMBL" id="MCS3918217.1"/>
    </source>
</evidence>
<evidence type="ECO:0000256" key="6">
    <source>
        <dbReference type="RuleBase" id="RU000716"/>
    </source>
</evidence>
<dbReference type="CDD" id="cd06171">
    <property type="entry name" value="Sigma70_r4"/>
    <property type="match status" value="1"/>
</dbReference>
<dbReference type="SUPFAM" id="SSF88659">
    <property type="entry name" value="Sigma3 and sigma4 domains of RNA polymerase sigma factors"/>
    <property type="match status" value="1"/>
</dbReference>
<dbReference type="InterPro" id="IPR014284">
    <property type="entry name" value="RNA_pol_sigma-70_dom"/>
</dbReference>
<dbReference type="NCBIfam" id="TIGR02937">
    <property type="entry name" value="sigma70-ECF"/>
    <property type="match status" value="1"/>
</dbReference>
<keyword evidence="2 6" id="KW-0805">Transcription regulation</keyword>
<dbReference type="Pfam" id="PF04542">
    <property type="entry name" value="Sigma70_r2"/>
    <property type="match status" value="1"/>
</dbReference>
<protein>
    <recommendedName>
        <fullName evidence="6">RNA polymerase sigma factor</fullName>
    </recommendedName>
</protein>
<evidence type="ECO:0000256" key="4">
    <source>
        <dbReference type="ARBA" id="ARBA00023125"/>
    </source>
</evidence>
<dbReference type="InterPro" id="IPR013324">
    <property type="entry name" value="RNA_pol_sigma_r3/r4-like"/>
</dbReference>
<evidence type="ECO:0000256" key="5">
    <source>
        <dbReference type="ARBA" id="ARBA00023163"/>
    </source>
</evidence>
<proteinExistence type="inferred from homology"/>